<evidence type="ECO:0000313" key="2">
    <source>
        <dbReference type="EMBL" id="MEM0516895.1"/>
    </source>
</evidence>
<sequence length="411" mass="45863">MKKFLFSIALFMSFTLCIKAQTSNEGMLYVSEDTKFSTVERFNNLNTGSFYNDGNTFIYSHFNNEGVIDFYQNTGITRFIGRSDQMISGSKVSYLFNTLFNNTSNSVPFLLSGSIHISGEADFFEGIVDNDNFGGAITFNTNANHINTSDYSHVDGLVNKFGNTEFTYPIGDGGYYRFGGISAPASNSAVFDGKFYFENSNDQYPHDLKAGIILEIDNQEYWTIEKESSASEDLLITLSWRDVTTPATMISAAERETLTIVRWDEPTNMWVNEGGVINMGNQTVTAAATGYGVFTFGRLVEGEVLGCSSLAIYNAVSPNDDGMNDYFRIEATDNCARDMHVLIFNRWGVKVFETDNYGPDGDVFDGTSTGRVTIKSKDRLPTGTYFYILNYEYGDPALGNRHKQTGFLYLN</sequence>
<feature type="signal peptide" evidence="1">
    <location>
        <begin position="1"/>
        <end position="20"/>
    </location>
</feature>
<dbReference type="Pfam" id="PF13585">
    <property type="entry name" value="CHU_C"/>
    <property type="match status" value="1"/>
</dbReference>
<evidence type="ECO:0000313" key="5">
    <source>
        <dbReference type="Proteomes" id="UP001390963"/>
    </source>
</evidence>
<keyword evidence="5" id="KW-1185">Reference proteome</keyword>
<protein>
    <submittedName>
        <fullName evidence="2">Gliding motility-associated C-terminal domain-containing protein</fullName>
    </submittedName>
</protein>
<evidence type="ECO:0000313" key="3">
    <source>
        <dbReference type="EMBL" id="MEM0572364.1"/>
    </source>
</evidence>
<name>A0AB35YL33_9FLAO</name>
<dbReference type="AlphaFoldDB" id="A0AB35YL33"/>
<evidence type="ECO:0000313" key="4">
    <source>
        <dbReference type="Proteomes" id="UP001388259"/>
    </source>
</evidence>
<dbReference type="EMBL" id="JAZBJM010000001">
    <property type="protein sequence ID" value="MEM0516895.1"/>
    <property type="molecule type" value="Genomic_DNA"/>
</dbReference>
<keyword evidence="1" id="KW-0732">Signal</keyword>
<evidence type="ECO:0000256" key="1">
    <source>
        <dbReference type="SAM" id="SignalP"/>
    </source>
</evidence>
<reference evidence="2 5" key="1">
    <citation type="submission" date="2024-01" db="EMBL/GenBank/DDBJ databases">
        <title>Aequorivita flavus sp. nov., isolated from deep-sea sediment.</title>
        <authorList>
            <person name="Chen X."/>
        </authorList>
    </citation>
    <scope>NUCLEOTIDE SEQUENCE</scope>
    <source>
        <strain evidence="2">MCCC 1A16923</strain>
        <strain evidence="3 5">MCCC 1A16935</strain>
    </source>
</reference>
<comment type="caution">
    <text evidence="2">The sequence shown here is derived from an EMBL/GenBank/DDBJ whole genome shotgun (WGS) entry which is preliminary data.</text>
</comment>
<dbReference type="Proteomes" id="UP001388259">
    <property type="component" value="Unassembled WGS sequence"/>
</dbReference>
<accession>A0AB35YL33</accession>
<dbReference type="EMBL" id="JBANCF010000001">
    <property type="protein sequence ID" value="MEM0572364.1"/>
    <property type="molecule type" value="Genomic_DNA"/>
</dbReference>
<dbReference type="RefSeq" id="WP_342686429.1">
    <property type="nucleotide sequence ID" value="NZ_JAZBJM010000001.1"/>
</dbReference>
<gene>
    <name evidence="3" type="ORF">VZD24_02445</name>
    <name evidence="2" type="ORF">VZD85_00915</name>
</gene>
<feature type="chain" id="PRO_5044228191" evidence="1">
    <location>
        <begin position="21"/>
        <end position="411"/>
    </location>
</feature>
<organism evidence="2 4">
    <name type="scientific">Aequorivita flava</name>
    <dbReference type="NCBI Taxonomy" id="3114371"/>
    <lineage>
        <taxon>Bacteria</taxon>
        <taxon>Pseudomonadati</taxon>
        <taxon>Bacteroidota</taxon>
        <taxon>Flavobacteriia</taxon>
        <taxon>Flavobacteriales</taxon>
        <taxon>Flavobacteriaceae</taxon>
        <taxon>Aequorivita</taxon>
    </lineage>
</organism>
<dbReference type="Proteomes" id="UP001390963">
    <property type="component" value="Unassembled WGS sequence"/>
</dbReference>
<proteinExistence type="predicted"/>